<evidence type="ECO:0000313" key="1">
    <source>
        <dbReference type="EMBL" id="MBD1224791.1"/>
    </source>
</evidence>
<organism evidence="1 2">
    <name type="scientific">Virgibacillus halodenitrificans</name>
    <name type="common">Bacillus halodenitrificans</name>
    <dbReference type="NCBI Taxonomy" id="1482"/>
    <lineage>
        <taxon>Bacteria</taxon>
        <taxon>Bacillati</taxon>
        <taxon>Bacillota</taxon>
        <taxon>Bacilli</taxon>
        <taxon>Bacillales</taxon>
        <taxon>Bacillaceae</taxon>
        <taxon>Virgibacillus</taxon>
    </lineage>
</organism>
<dbReference type="RefSeq" id="WP_189779427.1">
    <property type="nucleotide sequence ID" value="NZ_JACWEZ010000027.1"/>
</dbReference>
<proteinExistence type="predicted"/>
<keyword evidence="2" id="KW-1185">Reference proteome</keyword>
<gene>
    <name evidence="1" type="ORF">IC602_19435</name>
</gene>
<dbReference type="EMBL" id="JACWEZ010000027">
    <property type="protein sequence ID" value="MBD1224791.1"/>
    <property type="molecule type" value="Genomic_DNA"/>
</dbReference>
<evidence type="ECO:0000313" key="2">
    <source>
        <dbReference type="Proteomes" id="UP000621631"/>
    </source>
</evidence>
<reference evidence="1 2" key="1">
    <citation type="submission" date="2020-09" db="EMBL/GenBank/DDBJ databases">
        <title>Draft Genome Sequences of Oil-Oxidizing Bacteria Halomonas titanicae, Marinobacter lutaoensis, and Virgibacillus halodenitrificans Isolated from Highly Saline Environments.</title>
        <authorList>
            <person name="Grouzdev D.S."/>
            <person name="Sokolova D.S."/>
            <person name="Semenova E.M."/>
            <person name="Borzenkov I.A."/>
            <person name="Bidzhieva S.K."/>
            <person name="Poltaraus A.B."/>
            <person name="Nazina T.N."/>
        </authorList>
    </citation>
    <scope>NUCLEOTIDE SEQUENCE [LARGE SCALE GENOMIC DNA]</scope>
    <source>
        <strain evidence="1 2">VKM B-3472D</strain>
    </source>
</reference>
<accession>A0ABR7VSC9</accession>
<name>A0ABR7VSC9_VIRHA</name>
<comment type="caution">
    <text evidence="1">The sequence shown here is derived from an EMBL/GenBank/DDBJ whole genome shotgun (WGS) entry which is preliminary data.</text>
</comment>
<dbReference type="Proteomes" id="UP000621631">
    <property type="component" value="Unassembled WGS sequence"/>
</dbReference>
<evidence type="ECO:0008006" key="3">
    <source>
        <dbReference type="Google" id="ProtNLM"/>
    </source>
</evidence>
<sequence>MLKKIEVNKKENMLFVKVEDTNFILKVAPNGLEKMVIKNNIPISKEQIITKDTELFEQVHESLYEVMLNEVYPEFGMEADKILDGLENQINKHISEVIEKSRKAPRLAY</sequence>
<protein>
    <recommendedName>
        <fullName evidence="3">Phage protein</fullName>
    </recommendedName>
</protein>